<evidence type="ECO:0000313" key="2">
    <source>
        <dbReference type="Proteomes" id="UP000192374"/>
    </source>
</evidence>
<accession>A0ABX3T4P8</accession>
<protein>
    <submittedName>
        <fullName evidence="1">Uncharacterized protein</fullName>
    </submittedName>
</protein>
<dbReference type="Proteomes" id="UP000192374">
    <property type="component" value="Unassembled WGS sequence"/>
</dbReference>
<dbReference type="EMBL" id="MVIC01000032">
    <property type="protein sequence ID" value="ORB12613.1"/>
    <property type="molecule type" value="Genomic_DNA"/>
</dbReference>
<organism evidence="1 2">
    <name type="scientific">Mycobacterium noviomagense</name>
    <dbReference type="NCBI Taxonomy" id="459858"/>
    <lineage>
        <taxon>Bacteria</taxon>
        <taxon>Bacillati</taxon>
        <taxon>Actinomycetota</taxon>
        <taxon>Actinomycetes</taxon>
        <taxon>Mycobacteriales</taxon>
        <taxon>Mycobacteriaceae</taxon>
        <taxon>Mycobacterium</taxon>
    </lineage>
</organism>
<evidence type="ECO:0000313" key="1">
    <source>
        <dbReference type="EMBL" id="ORB12613.1"/>
    </source>
</evidence>
<proteinExistence type="predicted"/>
<keyword evidence="2" id="KW-1185">Reference proteome</keyword>
<gene>
    <name evidence="1" type="ORF">BST37_15920</name>
</gene>
<comment type="caution">
    <text evidence="1">The sequence shown here is derived from an EMBL/GenBank/DDBJ whole genome shotgun (WGS) entry which is preliminary data.</text>
</comment>
<reference evidence="1 2" key="1">
    <citation type="submission" date="2017-02" db="EMBL/GenBank/DDBJ databases">
        <title>The new phylogeny of genus Mycobacterium.</title>
        <authorList>
            <person name="Tortoli E."/>
            <person name="Trovato A."/>
            <person name="Cirillo D.M."/>
        </authorList>
    </citation>
    <scope>NUCLEOTIDE SEQUENCE [LARGE SCALE GENOMIC DNA]</scope>
    <source>
        <strain evidence="1 2">DSM 45145</strain>
    </source>
</reference>
<name>A0ABX3T4P8_9MYCO</name>
<sequence length="85" mass="9978">MSLLHRIRLGAQVVEGQLDVRIIHHFLVDLAVYLKDAGPSWFRLLYCSADRPLKDITIYRSFDFQEQAELPFRAGVTRFLRKPYV</sequence>